<dbReference type="EMBL" id="BPLQ01012467">
    <property type="protein sequence ID" value="GIY65751.1"/>
    <property type="molecule type" value="Genomic_DNA"/>
</dbReference>
<keyword evidence="3" id="KW-1185">Reference proteome</keyword>
<sequence>MTAPGRPQNTPVDRRAENHSHLLPTHLFAARRRFLVKAFFASKKGKPGAFHLQITEQDSPQRRKTHQNKSALKCTKAFSFYHPCIVRFYSTPFSILILWNLSEPFLYLLHYQESQTTPWSLRDSCLATQAGQPLKRLRLKNAFVPFRTE</sequence>
<accession>A0AAV4V6W6</accession>
<evidence type="ECO:0000313" key="3">
    <source>
        <dbReference type="Proteomes" id="UP001054837"/>
    </source>
</evidence>
<evidence type="ECO:0000313" key="1">
    <source>
        <dbReference type="EMBL" id="GIY65751.1"/>
    </source>
</evidence>
<comment type="caution">
    <text evidence="2">The sequence shown here is derived from an EMBL/GenBank/DDBJ whole genome shotgun (WGS) entry which is preliminary data.</text>
</comment>
<protein>
    <submittedName>
        <fullName evidence="2">Uncharacterized protein</fullName>
    </submittedName>
</protein>
<name>A0AAV4V6W6_9ARAC</name>
<dbReference type="Proteomes" id="UP001054837">
    <property type="component" value="Unassembled WGS sequence"/>
</dbReference>
<organism evidence="2 3">
    <name type="scientific">Caerostris darwini</name>
    <dbReference type="NCBI Taxonomy" id="1538125"/>
    <lineage>
        <taxon>Eukaryota</taxon>
        <taxon>Metazoa</taxon>
        <taxon>Ecdysozoa</taxon>
        <taxon>Arthropoda</taxon>
        <taxon>Chelicerata</taxon>
        <taxon>Arachnida</taxon>
        <taxon>Araneae</taxon>
        <taxon>Araneomorphae</taxon>
        <taxon>Entelegynae</taxon>
        <taxon>Araneoidea</taxon>
        <taxon>Araneidae</taxon>
        <taxon>Caerostris</taxon>
    </lineage>
</organism>
<evidence type="ECO:0000313" key="2">
    <source>
        <dbReference type="EMBL" id="GIY65773.1"/>
    </source>
</evidence>
<dbReference type="AlphaFoldDB" id="A0AAV4V6W6"/>
<proteinExistence type="predicted"/>
<gene>
    <name evidence="1" type="ORF">CDAR_188371</name>
    <name evidence="2" type="ORF">CDAR_188501</name>
</gene>
<reference evidence="2 3" key="1">
    <citation type="submission" date="2021-06" db="EMBL/GenBank/DDBJ databases">
        <title>Caerostris darwini draft genome.</title>
        <authorList>
            <person name="Kono N."/>
            <person name="Arakawa K."/>
        </authorList>
    </citation>
    <scope>NUCLEOTIDE SEQUENCE [LARGE SCALE GENOMIC DNA]</scope>
</reference>
<dbReference type="EMBL" id="BPLQ01012467">
    <property type="protein sequence ID" value="GIY65773.1"/>
    <property type="molecule type" value="Genomic_DNA"/>
</dbReference>